<evidence type="ECO:0000256" key="1">
    <source>
        <dbReference type="ARBA" id="ARBA00001968"/>
    </source>
</evidence>
<dbReference type="InterPro" id="IPR027806">
    <property type="entry name" value="HARBI1_dom"/>
</dbReference>
<dbReference type="SUPFAM" id="SSF57716">
    <property type="entry name" value="Glucocorticoid receptor-like (DNA-binding domain)"/>
    <property type="match status" value="1"/>
</dbReference>
<reference evidence="9 10" key="1">
    <citation type="submission" date="2020-06" db="EMBL/GenBank/DDBJ databases">
        <authorList>
            <person name="Li R."/>
            <person name="Bekaert M."/>
        </authorList>
    </citation>
    <scope>NUCLEOTIDE SEQUENCE [LARGE SCALE GENOMIC DNA]</scope>
    <source>
        <strain evidence="10">wild</strain>
    </source>
</reference>
<keyword evidence="10" id="KW-1185">Reference proteome</keyword>
<dbReference type="Gene3D" id="6.20.210.20">
    <property type="entry name" value="THAP domain"/>
    <property type="match status" value="1"/>
</dbReference>
<dbReference type="AlphaFoldDB" id="A0A6J8BYM9"/>
<dbReference type="SMART" id="SM00980">
    <property type="entry name" value="THAP"/>
    <property type="match status" value="1"/>
</dbReference>
<dbReference type="GO" id="GO:0003677">
    <property type="term" value="F:DNA binding"/>
    <property type="evidence" value="ECO:0007669"/>
    <property type="project" value="UniProtKB-UniRule"/>
</dbReference>
<keyword evidence="4" id="KW-0862">Zinc</keyword>
<dbReference type="GO" id="GO:0008270">
    <property type="term" value="F:zinc ion binding"/>
    <property type="evidence" value="ECO:0007669"/>
    <property type="project" value="UniProtKB-KW"/>
</dbReference>
<dbReference type="InterPro" id="IPR027805">
    <property type="entry name" value="Transposase_HTH_dom"/>
</dbReference>
<evidence type="ECO:0000256" key="4">
    <source>
        <dbReference type="ARBA" id="ARBA00022833"/>
    </source>
</evidence>
<protein>
    <recommendedName>
        <fullName evidence="8">THAP-type domain-containing protein</fullName>
    </recommendedName>
</protein>
<dbReference type="Proteomes" id="UP000507470">
    <property type="component" value="Unassembled WGS sequence"/>
</dbReference>
<evidence type="ECO:0000313" key="10">
    <source>
        <dbReference type="Proteomes" id="UP000507470"/>
    </source>
</evidence>
<evidence type="ECO:0000259" key="8">
    <source>
        <dbReference type="PROSITE" id="PS50950"/>
    </source>
</evidence>
<dbReference type="PANTHER" id="PTHR23080">
    <property type="entry name" value="THAP DOMAIN PROTEIN"/>
    <property type="match status" value="1"/>
</dbReference>
<evidence type="ECO:0000256" key="7">
    <source>
        <dbReference type="SAM" id="MobiDB-lite"/>
    </source>
</evidence>
<organism evidence="9 10">
    <name type="scientific">Mytilus coruscus</name>
    <name type="common">Sea mussel</name>
    <dbReference type="NCBI Taxonomy" id="42192"/>
    <lineage>
        <taxon>Eukaryota</taxon>
        <taxon>Metazoa</taxon>
        <taxon>Spiralia</taxon>
        <taxon>Lophotrochozoa</taxon>
        <taxon>Mollusca</taxon>
        <taxon>Bivalvia</taxon>
        <taxon>Autobranchia</taxon>
        <taxon>Pteriomorphia</taxon>
        <taxon>Mytilida</taxon>
        <taxon>Mytiloidea</taxon>
        <taxon>Mytilidae</taxon>
        <taxon>Mytilinae</taxon>
        <taxon>Mytilus</taxon>
    </lineage>
</organism>
<evidence type="ECO:0000256" key="2">
    <source>
        <dbReference type="ARBA" id="ARBA00022723"/>
    </source>
</evidence>
<name>A0A6J8BYM9_MYTCO</name>
<keyword evidence="5 6" id="KW-0238">DNA-binding</keyword>
<dbReference type="Pfam" id="PF13359">
    <property type="entry name" value="DDE_Tnp_4"/>
    <property type="match status" value="1"/>
</dbReference>
<feature type="compositionally biased region" description="Polar residues" evidence="7">
    <location>
        <begin position="154"/>
        <end position="174"/>
    </location>
</feature>
<evidence type="ECO:0000256" key="6">
    <source>
        <dbReference type="PROSITE-ProRule" id="PRU00309"/>
    </source>
</evidence>
<evidence type="ECO:0000256" key="3">
    <source>
        <dbReference type="ARBA" id="ARBA00022771"/>
    </source>
</evidence>
<feature type="region of interest" description="Disordered" evidence="7">
    <location>
        <begin position="153"/>
        <end position="174"/>
    </location>
</feature>
<comment type="cofactor">
    <cofactor evidence="1">
        <name>a divalent metal cation</name>
        <dbReference type="ChEBI" id="CHEBI:60240"/>
    </cofactor>
</comment>
<evidence type="ECO:0000313" key="9">
    <source>
        <dbReference type="EMBL" id="CAC5388040.1"/>
    </source>
</evidence>
<dbReference type="SMART" id="SM00692">
    <property type="entry name" value="DM3"/>
    <property type="match status" value="1"/>
</dbReference>
<dbReference type="InterPro" id="IPR038441">
    <property type="entry name" value="THAP_Znf_sf"/>
</dbReference>
<accession>A0A6J8BYM9</accession>
<dbReference type="Pfam" id="PF13613">
    <property type="entry name" value="HTH_Tnp_4"/>
    <property type="match status" value="1"/>
</dbReference>
<dbReference type="InterPro" id="IPR006612">
    <property type="entry name" value="THAP_Znf"/>
</dbReference>
<feature type="region of interest" description="Disordered" evidence="7">
    <location>
        <begin position="95"/>
        <end position="121"/>
    </location>
</feature>
<gene>
    <name evidence="9" type="ORF">MCOR_23325</name>
</gene>
<dbReference type="EMBL" id="CACVKT020004120">
    <property type="protein sequence ID" value="CAC5388040.1"/>
    <property type="molecule type" value="Genomic_DNA"/>
</dbReference>
<evidence type="ECO:0000256" key="5">
    <source>
        <dbReference type="ARBA" id="ARBA00023125"/>
    </source>
</evidence>
<dbReference type="OrthoDB" id="6160919at2759"/>
<sequence>MPSTCCSVPQCSNRGGHVFPKDEKLKKKWIKAIRRNSDKNKYWKPSKSSVVCKSHFKPTDFITETSHGTETLVKRLKKEAVPSVFPWTNTFASPSSLQRATRKTRREENKSGFDTDSDTSYEENNITEWNEEFDSLDVGSEIYYTAEKIEDSESNLQNNQTATSQNPVTDSDSQTQTWPALCVEKFEDDPAGMKSEQLSVENQFFLTLVKLRQHKTNFELSRLFNISETAVINIWITWINFMYHQWKEINIWPERDLVRFFSPYNFRRQFPTTRIIIDGTECPIRKPRSPIAQQSTFSTYKNRNTIKILVGATPGGLVSYVSPSYGGSTSDRQICERSRLMTKCDHGDSIMADKGFNVQDLFAPYDVSINIPTFFRKKNRMTCKSVMKDRKISSKRVHIERIMGLAKTFKILKEPLNIAETKLATEITFVCFMLCNFKNCIIPANA</sequence>
<dbReference type="PROSITE" id="PS50950">
    <property type="entry name" value="ZF_THAP"/>
    <property type="match status" value="1"/>
</dbReference>
<dbReference type="Pfam" id="PF05485">
    <property type="entry name" value="THAP"/>
    <property type="match status" value="1"/>
</dbReference>
<proteinExistence type="predicted"/>
<keyword evidence="3 6" id="KW-0863">Zinc-finger</keyword>
<feature type="domain" description="THAP-type" evidence="8">
    <location>
        <begin position="1"/>
        <end position="85"/>
    </location>
</feature>
<keyword evidence="2" id="KW-0479">Metal-binding</keyword>